<keyword evidence="14" id="KW-0067">ATP-binding</keyword>
<dbReference type="InterPro" id="IPR013848">
    <property type="entry name" value="Methylthiotransferase_N"/>
</dbReference>
<dbReference type="Gene3D" id="3.40.390.30">
    <property type="entry name" value="Metalloproteases ('zincins'), catalytic domain"/>
    <property type="match status" value="1"/>
</dbReference>
<dbReference type="Pfam" id="PF02562">
    <property type="entry name" value="PhoH"/>
    <property type="match status" value="1"/>
</dbReference>
<dbReference type="InterPro" id="IPR038135">
    <property type="entry name" value="Methylthiotransferase_N_sf"/>
</dbReference>
<dbReference type="HOGENOM" id="CLU_321305_0_0_1"/>
<evidence type="ECO:0000256" key="11">
    <source>
        <dbReference type="ARBA" id="ARBA00022759"/>
    </source>
</evidence>
<keyword evidence="13" id="KW-0862">Zinc</keyword>
<dbReference type="Pfam" id="PF01938">
    <property type="entry name" value="TRAM"/>
    <property type="match status" value="1"/>
</dbReference>
<proteinExistence type="inferred from homology"/>
<dbReference type="InterPro" id="IPR020612">
    <property type="entry name" value="Methylthiotransferase_CS"/>
</dbReference>
<dbReference type="PROSITE" id="PS51918">
    <property type="entry name" value="RADICAL_SAM"/>
    <property type="match status" value="1"/>
</dbReference>
<evidence type="ECO:0000256" key="1">
    <source>
        <dbReference type="ARBA" id="ARBA00001947"/>
    </source>
</evidence>
<dbReference type="Gene3D" id="3.80.30.20">
    <property type="entry name" value="tm_1862 like domain"/>
    <property type="match status" value="1"/>
</dbReference>
<dbReference type="PROSITE" id="PS01278">
    <property type="entry name" value="MTTASE_RADICAL"/>
    <property type="match status" value="1"/>
</dbReference>
<dbReference type="InterPro" id="IPR006638">
    <property type="entry name" value="Elp3/MiaA/NifB-like_rSAM"/>
</dbReference>
<dbReference type="SFLD" id="SFLDS00029">
    <property type="entry name" value="Radical_SAM"/>
    <property type="match status" value="1"/>
</dbReference>
<dbReference type="PANTHER" id="PTHR43020">
    <property type="entry name" value="CDK5 REGULATORY SUBUNIT-ASSOCIATED PROTEIN 1"/>
    <property type="match status" value="1"/>
</dbReference>
<evidence type="ECO:0000256" key="16">
    <source>
        <dbReference type="ARBA" id="ARBA00023014"/>
    </source>
</evidence>
<feature type="domain" description="TRAM" evidence="18">
    <location>
        <begin position="357"/>
        <end position="420"/>
    </location>
</feature>
<keyword evidence="7" id="KW-0819">tRNA processing</keyword>
<keyword evidence="12" id="KW-0378">Hydrolase</keyword>
<dbReference type="GO" id="GO:0035597">
    <property type="term" value="F:tRNA-2-methylthio-N(6)-dimethylallyladenosine(37) synthase activity"/>
    <property type="evidence" value="ECO:0007669"/>
    <property type="project" value="TreeGrafter"/>
</dbReference>
<evidence type="ECO:0000256" key="15">
    <source>
        <dbReference type="ARBA" id="ARBA00023004"/>
    </source>
</evidence>
<dbReference type="STRING" id="1245745.A0A0A2VY44"/>
<dbReference type="GO" id="GO:0005524">
    <property type="term" value="F:ATP binding"/>
    <property type="evidence" value="ECO:0007669"/>
    <property type="project" value="UniProtKB-KW"/>
</dbReference>
<dbReference type="SUPFAM" id="SSF52540">
    <property type="entry name" value="P-loop containing nucleoside triphosphate hydrolases"/>
    <property type="match status" value="1"/>
</dbReference>
<evidence type="ECO:0000256" key="8">
    <source>
        <dbReference type="ARBA" id="ARBA00022722"/>
    </source>
</evidence>
<dbReference type="GO" id="GO:0004519">
    <property type="term" value="F:endonuclease activity"/>
    <property type="evidence" value="ECO:0007669"/>
    <property type="project" value="UniProtKB-KW"/>
</dbReference>
<dbReference type="NCBIfam" id="TIGR00089">
    <property type="entry name" value="MiaB/RimO family radical SAM methylthiotransferase"/>
    <property type="match status" value="1"/>
</dbReference>
<evidence type="ECO:0000256" key="6">
    <source>
        <dbReference type="ARBA" id="ARBA00022691"/>
    </source>
</evidence>
<evidence type="ECO:0000256" key="14">
    <source>
        <dbReference type="ARBA" id="ARBA00022840"/>
    </source>
</evidence>
<evidence type="ECO:0000256" key="4">
    <source>
        <dbReference type="ARBA" id="ARBA00010875"/>
    </source>
</evidence>
<dbReference type="FunFam" id="3.80.30.20:FF:000001">
    <property type="entry name" value="tRNA-2-methylthio-N(6)-dimethylallyladenosine synthase 2"/>
    <property type="match status" value="1"/>
</dbReference>
<comment type="cofactor">
    <cofactor evidence="2">
        <name>[4Fe-4S] cluster</name>
        <dbReference type="ChEBI" id="CHEBI:49883"/>
    </cofactor>
</comment>
<evidence type="ECO:0000256" key="9">
    <source>
        <dbReference type="ARBA" id="ARBA00022723"/>
    </source>
</evidence>
<evidence type="ECO:0000256" key="2">
    <source>
        <dbReference type="ARBA" id="ARBA00001966"/>
    </source>
</evidence>
<dbReference type="EMBL" id="ANFO01000228">
    <property type="protein sequence ID" value="KGQ11287.1"/>
    <property type="molecule type" value="Genomic_DNA"/>
</dbReference>
<dbReference type="Pfam" id="PF02130">
    <property type="entry name" value="YbeY"/>
    <property type="match status" value="1"/>
</dbReference>
<comment type="caution">
    <text evidence="21">The sequence shown here is derived from an EMBL/GenBank/DDBJ whole genome shotgun (WGS) entry which is preliminary data.</text>
</comment>
<dbReference type="HAMAP" id="MF_00009">
    <property type="entry name" value="Endoribonucl_YbeY"/>
    <property type="match status" value="1"/>
</dbReference>
<dbReference type="PROSITE" id="PS01306">
    <property type="entry name" value="UPF0054"/>
    <property type="match status" value="1"/>
</dbReference>
<evidence type="ECO:0000313" key="21">
    <source>
        <dbReference type="EMBL" id="KGQ11287.1"/>
    </source>
</evidence>
<keyword evidence="16" id="KW-0411">Iron-sulfur</keyword>
<accession>A0A0A2VY44</accession>
<comment type="cofactor">
    <cofactor evidence="1">
        <name>Zn(2+)</name>
        <dbReference type="ChEBI" id="CHEBI:29105"/>
    </cofactor>
</comment>
<evidence type="ECO:0000256" key="13">
    <source>
        <dbReference type="ARBA" id="ARBA00022833"/>
    </source>
</evidence>
<dbReference type="CDD" id="cd01335">
    <property type="entry name" value="Radical_SAM"/>
    <property type="match status" value="1"/>
</dbReference>
<dbReference type="Pfam" id="PF04055">
    <property type="entry name" value="Radical_SAM"/>
    <property type="match status" value="1"/>
</dbReference>
<dbReference type="Gene3D" id="3.40.50.300">
    <property type="entry name" value="P-loop containing nucleotide triphosphate hydrolases"/>
    <property type="match status" value="1"/>
</dbReference>
<keyword evidence="21" id="KW-0808">Transferase</keyword>
<dbReference type="InterPro" id="IPR003714">
    <property type="entry name" value="PhoH"/>
</dbReference>
<keyword evidence="15" id="KW-0408">Iron</keyword>
<dbReference type="PANTHER" id="PTHR43020:SF2">
    <property type="entry name" value="MITOCHONDRIAL TRNA METHYLTHIOTRANSFERASE CDK5RAP1"/>
    <property type="match status" value="1"/>
</dbReference>
<dbReference type="InterPro" id="IPR007197">
    <property type="entry name" value="rSAM"/>
</dbReference>
<keyword evidence="11" id="KW-0255">Endonuclease</keyword>
<dbReference type="InterPro" id="IPR002036">
    <property type="entry name" value="YbeY"/>
</dbReference>
<evidence type="ECO:0000256" key="10">
    <source>
        <dbReference type="ARBA" id="ARBA00022741"/>
    </source>
</evidence>
<dbReference type="HAMAP" id="MF_01864">
    <property type="entry name" value="tRNA_metthiotr_MiaB"/>
    <property type="match status" value="1"/>
</dbReference>
<dbReference type="FunFam" id="3.40.50.12160:FF:000001">
    <property type="entry name" value="tRNA-2-methylthio-N(6)-dimethylallyladenosine synthase"/>
    <property type="match status" value="1"/>
</dbReference>
<keyword evidence="6" id="KW-0949">S-adenosyl-L-methionine</keyword>
<dbReference type="GO" id="GO:0005829">
    <property type="term" value="C:cytosol"/>
    <property type="evidence" value="ECO:0007669"/>
    <property type="project" value="TreeGrafter"/>
</dbReference>
<evidence type="ECO:0000256" key="7">
    <source>
        <dbReference type="ARBA" id="ARBA00022694"/>
    </source>
</evidence>
<feature type="domain" description="Radical SAM core" evidence="20">
    <location>
        <begin position="122"/>
        <end position="354"/>
    </location>
</feature>
<dbReference type="FunFam" id="3.40.50.300:FF:000013">
    <property type="entry name" value="PhoH family ATPase"/>
    <property type="match status" value="1"/>
</dbReference>
<protein>
    <submittedName>
        <fullName evidence="21">(Dimethylallyl)adenosine tRNA methylthiotransferase MiaB</fullName>
    </submittedName>
</protein>
<dbReference type="InterPro" id="IPR058240">
    <property type="entry name" value="rSAM_sf"/>
</dbReference>
<dbReference type="NCBIfam" id="TIGR01574">
    <property type="entry name" value="miaB-methiolase"/>
    <property type="match status" value="1"/>
</dbReference>
<dbReference type="SFLD" id="SFLDG01082">
    <property type="entry name" value="B12-binding_domain_containing"/>
    <property type="match status" value="1"/>
</dbReference>
<dbReference type="NCBIfam" id="TIGR00043">
    <property type="entry name" value="rRNA maturation RNase YbeY"/>
    <property type="match status" value="1"/>
</dbReference>
<keyword evidence="10" id="KW-0547">Nucleotide-binding</keyword>
<dbReference type="SMART" id="SM00729">
    <property type="entry name" value="Elp3"/>
    <property type="match status" value="1"/>
</dbReference>
<dbReference type="InterPro" id="IPR002792">
    <property type="entry name" value="TRAM_dom"/>
</dbReference>
<dbReference type="GO" id="GO:0051539">
    <property type="term" value="F:4 iron, 4 sulfur cluster binding"/>
    <property type="evidence" value="ECO:0007669"/>
    <property type="project" value="UniProtKB-KW"/>
</dbReference>
<evidence type="ECO:0000259" key="19">
    <source>
        <dbReference type="PROSITE" id="PS51449"/>
    </source>
</evidence>
<dbReference type="PROSITE" id="PS50926">
    <property type="entry name" value="TRAM"/>
    <property type="match status" value="1"/>
</dbReference>
<dbReference type="Proteomes" id="UP000030106">
    <property type="component" value="Unassembled WGS sequence"/>
</dbReference>
<gene>
    <name evidence="21" type="ORF">BBAD15_g2988</name>
</gene>
<sequence length="902" mass="101440">MADLLDSTHGFTLTDNANEADVLLLNTCSIREKAQEKVFHLLGRWKHIKAKRPDVIIGVGGCVASQEGKKIRQRAHYVDIVFGPQTLHRLPEMINQVRGTRSPVVDVSFPEIEKFDRLPEPKAEGPTAFVSIMEGCNKYCTYCVVPYTRGEEVSRPCDDILFEIAQLAEQGVREVNLLGQNVNAYRGAAYDGGICSFAELLRLVAAIDGIDRIRFTTSHPIEFTDDIIEVYRDTPELVSFLHLPIQSGADRVLNMMGRTHTALEYKSTIRKLRAARPDIQISSDFIVGFPGETSQDFEQTMKLIADVNFDTSFSFIFSARPGTPAADMVDDVPEDEKKQRLYILQDRINQQVMEWSRKMLGTVQRILVEGTSRKSIMQLSGRTENNRVVNFEGTPDMVGKFVDVEITEVLTNSLRAKLVRTESEMGLRIAETPASVIARTRKENDIGLERRLGIEINRRDNHFRLTGRELSVNAAADILRHLYVDTAPMRGQSQDIDPEQIHLAIKESRVLEQTADSVPDYGKAIHIKTKRGVIKPRTPNQAQYIANILDHDITFGIGPAGTGKTYLAVAAAVDALERQEIRRILLTRPAVEAGEKLGFLPGDLSQKVDPYLRPLYDALFEMLGFEKVEKLIERNVIEVAPLAYMRGRTLNDAFVILDESQNTTTEQMKMFLTRIGFNSKAVITGDVTQIDLPRNLKSGLRHAIDVLSEVDEISFNFLNSEDVVRHPVVARIVNAYEAWETADQKRKDELAAEHLQVACEAESGLPDEAQIQRWLDAVIPQFQPESEVTVRLVDEAESHNLNLTYRGKDKPTNVLSFPFEAPPGIELPLLGDLIICRQVVEQEAKEQEKPLDAHWAHMVVHGSLHLLGYDHIEDDEAEEMEALETEIMLALGYADPYIAEKE</sequence>
<dbReference type="GO" id="GO:0046872">
    <property type="term" value="F:metal ion binding"/>
    <property type="evidence" value="ECO:0007669"/>
    <property type="project" value="UniProtKB-KW"/>
</dbReference>
<keyword evidence="5" id="KW-0004">4Fe-4S</keyword>
<dbReference type="InterPro" id="IPR005839">
    <property type="entry name" value="Methylthiotransferase"/>
</dbReference>
<keyword evidence="9" id="KW-0479">Metal-binding</keyword>
<evidence type="ECO:0000256" key="5">
    <source>
        <dbReference type="ARBA" id="ARBA00022485"/>
    </source>
</evidence>
<dbReference type="SUPFAM" id="SSF55486">
    <property type="entry name" value="Metalloproteases ('zincins'), catalytic domain"/>
    <property type="match status" value="1"/>
</dbReference>
<evidence type="ECO:0000313" key="22">
    <source>
        <dbReference type="Proteomes" id="UP000030106"/>
    </source>
</evidence>
<dbReference type="GO" id="GO:0006364">
    <property type="term" value="P:rRNA processing"/>
    <property type="evidence" value="ECO:0007669"/>
    <property type="project" value="InterPro"/>
</dbReference>
<dbReference type="Pfam" id="PF00919">
    <property type="entry name" value="UPF0004"/>
    <property type="match status" value="1"/>
</dbReference>
<organism evidence="21 22">
    <name type="scientific">Beauveria bassiana D1-5</name>
    <dbReference type="NCBI Taxonomy" id="1245745"/>
    <lineage>
        <taxon>Eukaryota</taxon>
        <taxon>Fungi</taxon>
        <taxon>Dikarya</taxon>
        <taxon>Ascomycota</taxon>
        <taxon>Pezizomycotina</taxon>
        <taxon>Sordariomycetes</taxon>
        <taxon>Hypocreomycetidae</taxon>
        <taxon>Hypocreales</taxon>
        <taxon>Cordycipitaceae</taxon>
        <taxon>Beauveria</taxon>
    </lineage>
</organism>
<evidence type="ECO:0000256" key="12">
    <source>
        <dbReference type="ARBA" id="ARBA00022801"/>
    </source>
</evidence>
<keyword evidence="17" id="KW-0496">Mitochondrion</keyword>
<dbReference type="InterPro" id="IPR023404">
    <property type="entry name" value="rSAM_horseshoe"/>
</dbReference>
<evidence type="ECO:0000259" key="20">
    <source>
        <dbReference type="PROSITE" id="PS51918"/>
    </source>
</evidence>
<reference evidence="21 22" key="1">
    <citation type="submission" date="2012-10" db="EMBL/GenBank/DDBJ databases">
        <title>Genome sequencing and analysis of entomopathogenic fungi Beauveria bassiana D1-5.</title>
        <authorList>
            <person name="Li Q."/>
            <person name="Wang L."/>
            <person name="Zhang Z."/>
            <person name="Wang Q."/>
            <person name="Ren J."/>
            <person name="Wang M."/>
            <person name="Xu W."/>
            <person name="Wang J."/>
            <person name="Lu Y."/>
            <person name="Du Q."/>
            <person name="Sun Z."/>
        </authorList>
    </citation>
    <scope>NUCLEOTIDE SEQUENCE [LARGE SCALE GENOMIC DNA]</scope>
    <source>
        <strain evidence="21 22">D1-5</strain>
    </source>
</reference>
<dbReference type="SUPFAM" id="SSF102114">
    <property type="entry name" value="Radical SAM enzymes"/>
    <property type="match status" value="1"/>
</dbReference>
<dbReference type="Gene3D" id="3.40.50.12160">
    <property type="entry name" value="Methylthiotransferase, N-terminal domain"/>
    <property type="match status" value="1"/>
</dbReference>
<evidence type="ECO:0000256" key="3">
    <source>
        <dbReference type="ARBA" id="ARBA00009815"/>
    </source>
</evidence>
<dbReference type="InterPro" id="IPR006463">
    <property type="entry name" value="MiaB_methiolase"/>
</dbReference>
<evidence type="ECO:0000256" key="17">
    <source>
        <dbReference type="ARBA" id="ARBA00023128"/>
    </source>
</evidence>
<dbReference type="InterPro" id="IPR020549">
    <property type="entry name" value="YbeY_CS"/>
</dbReference>
<comment type="similarity">
    <text evidence="4">Belongs to the endoribonuclease YbeY family.</text>
</comment>
<dbReference type="AlphaFoldDB" id="A0A0A2VY44"/>
<dbReference type="InterPro" id="IPR027417">
    <property type="entry name" value="P-loop_NTPase"/>
</dbReference>
<evidence type="ECO:0000259" key="18">
    <source>
        <dbReference type="PROSITE" id="PS50926"/>
    </source>
</evidence>
<comment type="similarity">
    <text evidence="3">Belongs to the methylthiotransferase family. MiaB subfamily.</text>
</comment>
<name>A0A0A2VY44_BEABA</name>
<keyword evidence="8" id="KW-0540">Nuclease</keyword>
<dbReference type="SFLD" id="SFLDG01061">
    <property type="entry name" value="methylthiotransferase"/>
    <property type="match status" value="1"/>
</dbReference>
<dbReference type="InterPro" id="IPR023091">
    <property type="entry name" value="MetalPrtase_cat_dom_sf_prd"/>
</dbReference>
<feature type="domain" description="MTTase N-terminal" evidence="19">
    <location>
        <begin position="1"/>
        <end position="99"/>
    </location>
</feature>
<dbReference type="GO" id="GO:0004222">
    <property type="term" value="F:metalloendopeptidase activity"/>
    <property type="evidence" value="ECO:0007669"/>
    <property type="project" value="InterPro"/>
</dbReference>
<dbReference type="PROSITE" id="PS51449">
    <property type="entry name" value="MTTASE_N"/>
    <property type="match status" value="1"/>
</dbReference>